<feature type="transmembrane region" description="Helical" evidence="1">
    <location>
        <begin position="282"/>
        <end position="303"/>
    </location>
</feature>
<evidence type="ECO:0000256" key="1">
    <source>
        <dbReference type="SAM" id="Phobius"/>
    </source>
</evidence>
<reference evidence="2 3" key="1">
    <citation type="submission" date="2014-11" db="EMBL/GenBank/DDBJ databases">
        <authorList>
            <person name="Zhu J."/>
            <person name="Qi W."/>
            <person name="Song R."/>
        </authorList>
    </citation>
    <scope>NUCLEOTIDE SEQUENCE [LARGE SCALE GENOMIC DNA]</scope>
</reference>
<dbReference type="VEuPathDB" id="CryptoDB:Vbra_5413"/>
<feature type="transmembrane region" description="Helical" evidence="1">
    <location>
        <begin position="197"/>
        <end position="215"/>
    </location>
</feature>
<keyword evidence="1" id="KW-1133">Transmembrane helix</keyword>
<keyword evidence="1" id="KW-0812">Transmembrane</keyword>
<organism evidence="2 3">
    <name type="scientific">Vitrella brassicaformis (strain CCMP3155)</name>
    <dbReference type="NCBI Taxonomy" id="1169540"/>
    <lineage>
        <taxon>Eukaryota</taxon>
        <taxon>Sar</taxon>
        <taxon>Alveolata</taxon>
        <taxon>Colpodellida</taxon>
        <taxon>Vitrellaceae</taxon>
        <taxon>Vitrella</taxon>
    </lineage>
</organism>
<keyword evidence="3" id="KW-1185">Reference proteome</keyword>
<feature type="transmembrane region" description="Helical" evidence="1">
    <location>
        <begin position="93"/>
        <end position="117"/>
    </location>
</feature>
<protein>
    <submittedName>
        <fullName evidence="2">Uncharacterized protein</fullName>
    </submittedName>
</protein>
<proteinExistence type="predicted"/>
<name>A0A0G4EVS2_VITBC</name>
<keyword evidence="1" id="KW-0472">Membrane</keyword>
<dbReference type="Proteomes" id="UP000041254">
    <property type="component" value="Unassembled WGS sequence"/>
</dbReference>
<dbReference type="EMBL" id="CDMY01000323">
    <property type="protein sequence ID" value="CEM02301.1"/>
    <property type="molecule type" value="Genomic_DNA"/>
</dbReference>
<feature type="transmembrane region" description="Helical" evidence="1">
    <location>
        <begin position="472"/>
        <end position="497"/>
    </location>
</feature>
<dbReference type="AlphaFoldDB" id="A0A0G4EVS2"/>
<sequence>MIKVLEMLTTELTAVQPQRDVELAMKVSDEPADLLSGEAHVIDPESTGATGTNDVTCGLPTETYSEEGVVYHEDGEEGGRALRKEEVELEEKVLLLHLIAAVGFAVCWALLWLAYWSACEKMTARAAGIVLDVTRRITVALCYIAIILLVAEGSAIGAVRRLRTTWYFFVLGFVPYVTSALFHHVEALRKHHKYAPLMHYPMVVLVPLMVFRRVAQNSKIIVRKRAHILKTWGFCTVTGIVRSLLDGPALQTSPAITFVAFGFALFPRFVQAKMEHISSQILWSLIFASFDFATDLAMPYSILISGAARRSLMRFLCRPVRDRHFDTVTAEDTQETRDKQTPVMLLSRLSTTMTMSFKSAGRYSVRSLSTFLDVPTQVVQFGYHPIFLRRLSDQMHAYSLTELTGLIFTNLSNITVGQILFPSVRHLLERLVGLGIMVLIEVFFEGALYIFLVRSANLPLIKSTTEPGVIRMHLLALGIGGTAIIIRNAPVLVLMLLTAADENKYRSVSTHEFCPFHSTMFELS</sequence>
<evidence type="ECO:0000313" key="3">
    <source>
        <dbReference type="Proteomes" id="UP000041254"/>
    </source>
</evidence>
<accession>A0A0G4EVS2</accession>
<feature type="transmembrane region" description="Helical" evidence="1">
    <location>
        <begin position="166"/>
        <end position="185"/>
    </location>
</feature>
<evidence type="ECO:0000313" key="2">
    <source>
        <dbReference type="EMBL" id="CEM02301.1"/>
    </source>
</evidence>
<dbReference type="PhylomeDB" id="A0A0G4EVS2"/>
<feature type="transmembrane region" description="Helical" evidence="1">
    <location>
        <begin position="431"/>
        <end position="452"/>
    </location>
</feature>
<gene>
    <name evidence="2" type="ORF">Vbra_5413</name>
</gene>
<dbReference type="InParanoid" id="A0A0G4EVS2"/>
<feature type="transmembrane region" description="Helical" evidence="1">
    <location>
        <begin position="251"/>
        <end position="270"/>
    </location>
</feature>
<feature type="transmembrane region" description="Helical" evidence="1">
    <location>
        <begin position="137"/>
        <end position="159"/>
    </location>
</feature>
<feature type="transmembrane region" description="Helical" evidence="1">
    <location>
        <begin position="403"/>
        <end position="424"/>
    </location>
</feature>